<protein>
    <submittedName>
        <fullName evidence="9">Uncharacterized protein</fullName>
    </submittedName>
</protein>
<feature type="compositionally biased region" description="Low complexity" evidence="6">
    <location>
        <begin position="736"/>
        <end position="745"/>
    </location>
</feature>
<dbReference type="Proteomes" id="UP001476798">
    <property type="component" value="Unassembled WGS sequence"/>
</dbReference>
<dbReference type="PANTHER" id="PTHR13587:SF7">
    <property type="entry name" value="INTEGRATOR COMPLEX SUBUNIT 3"/>
    <property type="match status" value="1"/>
</dbReference>
<comment type="subcellular location">
    <subcellularLocation>
        <location evidence="2">Cytoplasm</location>
    </subcellularLocation>
    <subcellularLocation>
        <location evidence="1">Nucleus</location>
    </subcellularLocation>
</comment>
<feature type="compositionally biased region" description="Low complexity" evidence="6">
    <location>
        <begin position="536"/>
        <end position="549"/>
    </location>
</feature>
<feature type="domain" description="Integrator complex subunit 3 N-terminal" evidence="7">
    <location>
        <begin position="301"/>
        <end position="341"/>
    </location>
</feature>
<comment type="similarity">
    <text evidence="3">Belongs to the Integrator subunit 3 family.</text>
</comment>
<feature type="region of interest" description="Disordered" evidence="6">
    <location>
        <begin position="525"/>
        <end position="564"/>
    </location>
</feature>
<evidence type="ECO:0000256" key="2">
    <source>
        <dbReference type="ARBA" id="ARBA00004496"/>
    </source>
</evidence>
<feature type="domain" description="Integrator complex subunit 3 N-terminal" evidence="7">
    <location>
        <begin position="100"/>
        <end position="165"/>
    </location>
</feature>
<feature type="domain" description="Integrator complex subunit 3 N-terminal" evidence="7">
    <location>
        <begin position="225"/>
        <end position="293"/>
    </location>
</feature>
<feature type="region of interest" description="Disordered" evidence="6">
    <location>
        <begin position="623"/>
        <end position="688"/>
    </location>
</feature>
<evidence type="ECO:0000256" key="5">
    <source>
        <dbReference type="ARBA" id="ARBA00023242"/>
    </source>
</evidence>
<dbReference type="InterPro" id="IPR056518">
    <property type="entry name" value="HEAT_Ints3_C"/>
</dbReference>
<feature type="compositionally biased region" description="Low complexity" evidence="6">
    <location>
        <begin position="669"/>
        <end position="681"/>
    </location>
</feature>
<dbReference type="Pfam" id="PF10189">
    <property type="entry name" value="Ints3_N"/>
    <property type="match status" value="3"/>
</dbReference>
<evidence type="ECO:0000259" key="8">
    <source>
        <dbReference type="Pfam" id="PF24566"/>
    </source>
</evidence>
<feature type="non-terminal residue" evidence="9">
    <location>
        <position position="1"/>
    </location>
</feature>
<evidence type="ECO:0000256" key="1">
    <source>
        <dbReference type="ARBA" id="ARBA00004123"/>
    </source>
</evidence>
<evidence type="ECO:0000256" key="3">
    <source>
        <dbReference type="ARBA" id="ARBA00006130"/>
    </source>
</evidence>
<evidence type="ECO:0000256" key="6">
    <source>
        <dbReference type="SAM" id="MobiDB-lite"/>
    </source>
</evidence>
<gene>
    <name evidence="9" type="ORF">GOODEAATRI_001517</name>
</gene>
<evidence type="ECO:0000256" key="4">
    <source>
        <dbReference type="ARBA" id="ARBA00022490"/>
    </source>
</evidence>
<dbReference type="EMBL" id="JAHRIO010070013">
    <property type="protein sequence ID" value="MEQ2180466.1"/>
    <property type="molecule type" value="Genomic_DNA"/>
</dbReference>
<dbReference type="PANTHER" id="PTHR13587">
    <property type="entry name" value="INTEGRATOR COMPLEX SUBUNIT 3"/>
    <property type="match status" value="1"/>
</dbReference>
<feature type="region of interest" description="Disordered" evidence="6">
    <location>
        <begin position="722"/>
        <end position="753"/>
    </location>
</feature>
<feature type="compositionally biased region" description="Basic residues" evidence="6">
    <location>
        <begin position="654"/>
        <end position="666"/>
    </location>
</feature>
<dbReference type="Pfam" id="PF24566">
    <property type="entry name" value="HEAT_Ints3_C"/>
    <property type="match status" value="1"/>
</dbReference>
<dbReference type="InterPro" id="IPR019333">
    <property type="entry name" value="INTS3_N"/>
</dbReference>
<keyword evidence="5" id="KW-0539">Nucleus</keyword>
<accession>A0ABV0PAH5</accession>
<reference evidence="9 10" key="1">
    <citation type="submission" date="2021-06" db="EMBL/GenBank/DDBJ databases">
        <authorList>
            <person name="Palmer J.M."/>
        </authorList>
    </citation>
    <scope>NUCLEOTIDE SEQUENCE [LARGE SCALE GENOMIC DNA]</scope>
    <source>
        <strain evidence="9 10">GA_2019</strain>
        <tissue evidence="9">Muscle</tissue>
    </source>
</reference>
<feature type="domain" description="Ints3-like C-terminal" evidence="8">
    <location>
        <begin position="453"/>
        <end position="511"/>
    </location>
</feature>
<evidence type="ECO:0000313" key="10">
    <source>
        <dbReference type="Proteomes" id="UP001476798"/>
    </source>
</evidence>
<proteinExistence type="inferred from homology"/>
<sequence>PVTLHYIDTDTHIIAETVVPAQLRGAPVRRGGSRWSLHRQSRSHRAGSWFPPSWMPKTSWKRSGSLILAGYIVRFSTWPEVCKGQQQHEEVCLGLFTLVLTEPAQAQRLVWLVRELVKSGVIGADGVIMTLLKQIAGGDISTKNLWLAESVLDILLEQKSLKQEEESYGLSLDHLGNPVSLFYCSSWSASSLAEIWFVCYKMSLGSQRWSCCGGTCCTTRKFSALSLQVRFGQQKRYQDWFQRQYLSTAESQSLRCDLIRYICGVVHPSNEVLSSDILPRWAIIGWLLTTCTVRGREPRVSVRQGVFNSLNFIMEKRVLAHLAPLFDNPKLDRELRSMLRERFPEFCSPPSPPTEGKKREFRFHPIKEAVVEEPADITPWLDQLDDTMKEKVQQIQKTRSLEESVCKPVCLIFRNLVTMQEDNSGFSVLLDMLAELYQKQPKIGYHLLYYLKARPSEEMVKMVLSRPCHPEDQFTTSILRHWASKYDDTLGEHIKAQLIKNNNQPRKRQRFSDLFALAEEYEDSQAKPLKSRRKAPASSPRSKKGAAPPTNNEEESASSSASVSINMKATSLTSSLSSSVMSAMKSGASLRALILTPERIPSFIIPSSCSPFLASPMFRRNSSDRSRLLSEDDEDQTETSPLGTPTNPGASSRLRLRTPRGRRPHHAAADGADADPTTRAALSLPHVPKVTTPYGFRGVLATTPNTSRRESLFHRNRPVKVTVNDAEPDGGPAGTPPAAAAAAGPEGTGRSRVSLQPVKALGLQVIKELKRPAAALMTLSPSHRCSAHR</sequence>
<comment type="caution">
    <text evidence="9">The sequence shown here is derived from an EMBL/GenBank/DDBJ whole genome shotgun (WGS) entry which is preliminary data.</text>
</comment>
<feature type="compositionally biased region" description="Polar residues" evidence="6">
    <location>
        <begin position="638"/>
        <end position="650"/>
    </location>
</feature>
<evidence type="ECO:0000313" key="9">
    <source>
        <dbReference type="EMBL" id="MEQ2180466.1"/>
    </source>
</evidence>
<organism evidence="9 10">
    <name type="scientific">Goodea atripinnis</name>
    <dbReference type="NCBI Taxonomy" id="208336"/>
    <lineage>
        <taxon>Eukaryota</taxon>
        <taxon>Metazoa</taxon>
        <taxon>Chordata</taxon>
        <taxon>Craniata</taxon>
        <taxon>Vertebrata</taxon>
        <taxon>Euteleostomi</taxon>
        <taxon>Actinopterygii</taxon>
        <taxon>Neopterygii</taxon>
        <taxon>Teleostei</taxon>
        <taxon>Neoteleostei</taxon>
        <taxon>Acanthomorphata</taxon>
        <taxon>Ovalentaria</taxon>
        <taxon>Atherinomorphae</taxon>
        <taxon>Cyprinodontiformes</taxon>
        <taxon>Goodeidae</taxon>
        <taxon>Goodea</taxon>
    </lineage>
</organism>
<name>A0ABV0PAH5_9TELE</name>
<keyword evidence="10" id="KW-1185">Reference proteome</keyword>
<keyword evidence="4" id="KW-0963">Cytoplasm</keyword>
<evidence type="ECO:0000259" key="7">
    <source>
        <dbReference type="Pfam" id="PF10189"/>
    </source>
</evidence>
<dbReference type="InterPro" id="IPR045334">
    <property type="entry name" value="INTS3"/>
</dbReference>